<dbReference type="Pfam" id="PF02362">
    <property type="entry name" value="B3"/>
    <property type="match status" value="1"/>
</dbReference>
<dbReference type="SMART" id="SM01019">
    <property type="entry name" value="B3"/>
    <property type="match status" value="1"/>
</dbReference>
<evidence type="ECO:0000256" key="3">
    <source>
        <dbReference type="ARBA" id="ARBA00023125"/>
    </source>
</evidence>
<dbReference type="InterPro" id="IPR003340">
    <property type="entry name" value="B3_DNA-bd"/>
</dbReference>
<evidence type="ECO:0000256" key="1">
    <source>
        <dbReference type="ARBA" id="ARBA00004123"/>
    </source>
</evidence>
<dbReference type="Gene3D" id="2.40.330.10">
    <property type="entry name" value="DNA-binding pseudobarrel domain"/>
    <property type="match status" value="1"/>
</dbReference>
<evidence type="ECO:0000313" key="9">
    <source>
        <dbReference type="Proteomes" id="UP000012960"/>
    </source>
</evidence>
<dbReference type="Gramene" id="Ma09_t23900.2">
    <property type="protein sequence ID" value="Ma09_p23900.2"/>
    <property type="gene ID" value="Ma09_g23900"/>
</dbReference>
<dbReference type="InParanoid" id="A0A804KN19"/>
<name>A0A804KN19_MUSAM</name>
<dbReference type="GO" id="GO:0003700">
    <property type="term" value="F:DNA-binding transcription factor activity"/>
    <property type="evidence" value="ECO:0007669"/>
    <property type="project" value="InterPro"/>
</dbReference>
<evidence type="ECO:0000313" key="8">
    <source>
        <dbReference type="EnsemblPlants" id="Ma09_p23900.2"/>
    </source>
</evidence>
<dbReference type="InterPro" id="IPR044800">
    <property type="entry name" value="LEC2-like"/>
</dbReference>
<dbReference type="PROSITE" id="PS50863">
    <property type="entry name" value="B3"/>
    <property type="match status" value="1"/>
</dbReference>
<feature type="domain" description="TF-B3" evidence="6">
    <location>
        <begin position="44"/>
        <end position="150"/>
    </location>
</feature>
<dbReference type="EMBL" id="HG996474">
    <property type="protein sequence ID" value="CAG1836284.1"/>
    <property type="molecule type" value="Genomic_DNA"/>
</dbReference>
<dbReference type="SUPFAM" id="SSF101936">
    <property type="entry name" value="DNA-binding pseudobarrel domain"/>
    <property type="match status" value="1"/>
</dbReference>
<proteinExistence type="predicted"/>
<dbReference type="OrthoDB" id="2020802at2759"/>
<dbReference type="PANTHER" id="PTHR31140">
    <property type="entry name" value="B3 DOMAIN-CONTAINING TRANSCRIPTION FACTOR ABI3"/>
    <property type="match status" value="1"/>
</dbReference>
<evidence type="ECO:0000256" key="5">
    <source>
        <dbReference type="ARBA" id="ARBA00023242"/>
    </source>
</evidence>
<keyword evidence="5" id="KW-0539">Nucleus</keyword>
<keyword evidence="4" id="KW-0804">Transcription</keyword>
<evidence type="ECO:0000256" key="2">
    <source>
        <dbReference type="ARBA" id="ARBA00023015"/>
    </source>
</evidence>
<dbReference type="CDD" id="cd10017">
    <property type="entry name" value="B3_DNA"/>
    <property type="match status" value="1"/>
</dbReference>
<keyword evidence="2" id="KW-0805">Transcription regulation</keyword>
<gene>
    <name evidence="7" type="ORF">GSMUA_242530.1</name>
</gene>
<keyword evidence="9" id="KW-1185">Reference proteome</keyword>
<dbReference type="KEGG" id="mus:103998761"/>
<keyword evidence="3" id="KW-0238">DNA-binding</keyword>
<organism evidence="8 9">
    <name type="scientific">Musa acuminata subsp. malaccensis</name>
    <name type="common">Wild banana</name>
    <name type="synonym">Musa malaccensis</name>
    <dbReference type="NCBI Taxonomy" id="214687"/>
    <lineage>
        <taxon>Eukaryota</taxon>
        <taxon>Viridiplantae</taxon>
        <taxon>Streptophyta</taxon>
        <taxon>Embryophyta</taxon>
        <taxon>Tracheophyta</taxon>
        <taxon>Spermatophyta</taxon>
        <taxon>Magnoliopsida</taxon>
        <taxon>Liliopsida</taxon>
        <taxon>Zingiberales</taxon>
        <taxon>Musaceae</taxon>
        <taxon>Musa</taxon>
    </lineage>
</organism>
<evidence type="ECO:0000256" key="4">
    <source>
        <dbReference type="ARBA" id="ARBA00023163"/>
    </source>
</evidence>
<dbReference type="GO" id="GO:0005634">
    <property type="term" value="C:nucleus"/>
    <property type="evidence" value="ECO:0007669"/>
    <property type="project" value="UniProtKB-SubCell"/>
</dbReference>
<evidence type="ECO:0000313" key="7">
    <source>
        <dbReference type="EMBL" id="CAG1836284.1"/>
    </source>
</evidence>
<reference evidence="7" key="1">
    <citation type="submission" date="2021-03" db="EMBL/GenBank/DDBJ databases">
        <authorList>
            <consortium name="Genoscope - CEA"/>
            <person name="William W."/>
        </authorList>
    </citation>
    <scope>NUCLEOTIDE SEQUENCE</scope>
    <source>
        <strain evidence="7">Doubled-haploid Pahang</strain>
    </source>
</reference>
<dbReference type="PANTHER" id="PTHR31140:SF129">
    <property type="entry name" value="B3 DOMAIN-CONTAINING PROTEIN OS02G0683500"/>
    <property type="match status" value="1"/>
</dbReference>
<dbReference type="InterPro" id="IPR015300">
    <property type="entry name" value="DNA-bd_pseudobarrel_sf"/>
</dbReference>
<evidence type="ECO:0000259" key="6">
    <source>
        <dbReference type="PROSITE" id="PS50863"/>
    </source>
</evidence>
<accession>A0A804KN19</accession>
<protein>
    <submittedName>
        <fullName evidence="7">(wild Malaysian banana) hypothetical protein</fullName>
    </submittedName>
</protein>
<dbReference type="EnsemblPlants" id="Ma09_t23900.2">
    <property type="protein sequence ID" value="Ma09_p23900.2"/>
    <property type="gene ID" value="Ma09_g23900"/>
</dbReference>
<dbReference type="Proteomes" id="UP000012960">
    <property type="component" value="Unplaced"/>
</dbReference>
<comment type="subcellular location">
    <subcellularLocation>
        <location evidence="1">Nucleus</location>
    </subcellularLocation>
</comment>
<dbReference type="GO" id="GO:0003677">
    <property type="term" value="F:DNA binding"/>
    <property type="evidence" value="ECO:0007669"/>
    <property type="project" value="UniProtKB-KW"/>
</dbReference>
<sequence length="256" mass="28608">MNMEVFRPIPFAASTSLSSYSSLRLGHADAADCSAPPVEREHMFHKVVTPSDVGKLNRLVIPKHYAEKYFPLDPSSADKGIHLCFEDPNGKHWEFRYSYWNSSQSYVMTKGWSRFVKDKQLDSGDTVSFSRATAGESGHGRFFIDWHRPEPTWRRPALPVLQFSPWGKLFSPTMPAVHGAADLGRPQLFHRAMPQPPQQTRVQVGGGMAGTPLVLESVPVRRRMAEPRRVRLFGVDLECSEMDGHGETSMGTAGPA</sequence>
<reference evidence="8" key="2">
    <citation type="submission" date="2021-05" db="UniProtKB">
        <authorList>
            <consortium name="EnsemblPlants"/>
        </authorList>
    </citation>
    <scope>IDENTIFICATION</scope>
    <source>
        <strain evidence="8">subsp. malaccensis</strain>
    </source>
</reference>
<dbReference type="AlphaFoldDB" id="A0A804KN19"/>